<dbReference type="AlphaFoldDB" id="A0A8J6AQU5"/>
<evidence type="ECO:0000313" key="5">
    <source>
        <dbReference type="EMBL" id="KAG9391498.1"/>
    </source>
</evidence>
<reference evidence="5" key="1">
    <citation type="submission" date="2021-05" db="EMBL/GenBank/DDBJ databases">
        <title>A free-living protist that lacks canonical eukaryotic 1 DNA replication and segregation systems.</title>
        <authorList>
            <person name="Salas-Leiva D.E."/>
            <person name="Tromer E.C."/>
            <person name="Curtis B.A."/>
            <person name="Jerlstrom-Hultqvist J."/>
            <person name="Kolisko M."/>
            <person name="Yi Z."/>
            <person name="Salas-Leiva J.S."/>
            <person name="Gallot-Lavallee L."/>
            <person name="Kops G.J.P.L."/>
            <person name="Archibald J.M."/>
            <person name="Simpson A.G.B."/>
            <person name="Roger A.J."/>
        </authorList>
    </citation>
    <scope>NUCLEOTIDE SEQUENCE</scope>
    <source>
        <strain evidence="5">BICM</strain>
    </source>
</reference>
<evidence type="ECO:0000256" key="4">
    <source>
        <dbReference type="HAMAP-Rule" id="MF_03122"/>
    </source>
</evidence>
<sequence length="262" mass="29653">MYNSIGGTVNMAGFGKAKGKKGKKAGRKAVDAFAKKEWYNIRAPAVFTDRDAGVTCVNRTQGTRIASDSLKGRVFEINLADLQNDEEVGFRKMLLRCDDVRGDDVLTNFHGMEMTSEKKYSLVRKWQTMVENSIDIRTVEGYVFRVFSVAFTKKKYGQAKRNCYAQTAQVKQIRRKMTEVLEKECRDCTISKFFEKVMQESISKDIEKSCSAIFPLQNCYVTRVKLVRAPKVNLNLITDIHTDKKVDAGKKVEKVAPSSIDA</sequence>
<dbReference type="SMART" id="SM01397">
    <property type="entry name" value="Ribosomal_S3Ae"/>
    <property type="match status" value="1"/>
</dbReference>
<keyword evidence="3 4" id="KW-0687">Ribonucleoprotein</keyword>
<keyword evidence="2 4" id="KW-0689">Ribosomal protein</keyword>
<evidence type="ECO:0000313" key="6">
    <source>
        <dbReference type="Proteomes" id="UP000717585"/>
    </source>
</evidence>
<protein>
    <recommendedName>
        <fullName evidence="4">Small ribosomal subunit protein eS1</fullName>
    </recommendedName>
</protein>
<dbReference type="GO" id="GO:0006412">
    <property type="term" value="P:translation"/>
    <property type="evidence" value="ECO:0007669"/>
    <property type="project" value="UniProtKB-UniRule"/>
</dbReference>
<comment type="subunit">
    <text evidence="4">Component of the small ribosomal subunit. Mature ribosomes consist of a small (40S) and a large (60S) subunit. The 40S subunit contains about 33 different proteins and 1 molecule of RNA (18S). The 60S subunit contains about 49 different proteins and 3 molecules of RNA (25S, 5.8S and 5S).</text>
</comment>
<dbReference type="EMBL" id="JAHDYR010000053">
    <property type="protein sequence ID" value="KAG9391498.1"/>
    <property type="molecule type" value="Genomic_DNA"/>
</dbReference>
<evidence type="ECO:0000256" key="3">
    <source>
        <dbReference type="ARBA" id="ARBA00023274"/>
    </source>
</evidence>
<comment type="caution">
    <text evidence="5">The sequence shown here is derived from an EMBL/GenBank/DDBJ whole genome shotgun (WGS) entry which is preliminary data.</text>
</comment>
<accession>A0A8J6AQU5</accession>
<gene>
    <name evidence="5" type="ORF">J8273_6260</name>
</gene>
<keyword evidence="1 4" id="KW-0963">Cytoplasm</keyword>
<keyword evidence="6" id="KW-1185">Reference proteome</keyword>
<proteinExistence type="inferred from homology"/>
<evidence type="ECO:0000256" key="2">
    <source>
        <dbReference type="ARBA" id="ARBA00022980"/>
    </source>
</evidence>
<comment type="similarity">
    <text evidence="4">Belongs to the eukaryotic ribosomal protein eS1 family.</text>
</comment>
<dbReference type="PANTHER" id="PTHR11830">
    <property type="entry name" value="40S RIBOSOMAL PROTEIN S3A"/>
    <property type="match status" value="1"/>
</dbReference>
<evidence type="ECO:0000256" key="1">
    <source>
        <dbReference type="ARBA" id="ARBA00022490"/>
    </source>
</evidence>
<dbReference type="HAMAP" id="MF_03122">
    <property type="entry name" value="Ribosomal_eS1_euk"/>
    <property type="match status" value="1"/>
</dbReference>
<dbReference type="Proteomes" id="UP000717585">
    <property type="component" value="Unassembled WGS sequence"/>
</dbReference>
<dbReference type="GO" id="GO:0022627">
    <property type="term" value="C:cytosolic small ribosomal subunit"/>
    <property type="evidence" value="ECO:0007669"/>
    <property type="project" value="UniProtKB-UniRule"/>
</dbReference>
<organism evidence="5 6">
    <name type="scientific">Carpediemonas membranifera</name>
    <dbReference type="NCBI Taxonomy" id="201153"/>
    <lineage>
        <taxon>Eukaryota</taxon>
        <taxon>Metamonada</taxon>
        <taxon>Carpediemonas-like organisms</taxon>
        <taxon>Carpediemonas</taxon>
    </lineage>
</organism>
<comment type="subcellular location">
    <subcellularLocation>
        <location evidence="4">Cytoplasm</location>
    </subcellularLocation>
</comment>
<dbReference type="OrthoDB" id="9834376at2759"/>
<dbReference type="GO" id="GO:0003735">
    <property type="term" value="F:structural constituent of ribosome"/>
    <property type="evidence" value="ECO:0007669"/>
    <property type="project" value="UniProtKB-UniRule"/>
</dbReference>
<comment type="caution">
    <text evidence="4">Lacks conserved residue(s) required for the propagation of feature annotation.</text>
</comment>
<name>A0A8J6AQU5_9EUKA</name>
<dbReference type="InterPro" id="IPR001593">
    <property type="entry name" value="Ribosomal_eS1"/>
</dbReference>
<dbReference type="Pfam" id="PF01015">
    <property type="entry name" value="Ribosomal_S3Ae"/>
    <property type="match status" value="1"/>
</dbReference>
<dbReference type="InterPro" id="IPR027500">
    <property type="entry name" value="Ribosomal_eS1_euk"/>
</dbReference>